<reference evidence="3" key="1">
    <citation type="submission" date="2006-10" db="EMBL/GenBank/DDBJ databases">
        <title>Complete sequence of Solibacter usitatus Ellin6076.</title>
        <authorList>
            <consortium name="US DOE Joint Genome Institute"/>
            <person name="Copeland A."/>
            <person name="Lucas S."/>
            <person name="Lapidus A."/>
            <person name="Barry K."/>
            <person name="Detter J.C."/>
            <person name="Glavina del Rio T."/>
            <person name="Hammon N."/>
            <person name="Israni S."/>
            <person name="Dalin E."/>
            <person name="Tice H."/>
            <person name="Pitluck S."/>
            <person name="Thompson L.S."/>
            <person name="Brettin T."/>
            <person name="Bruce D."/>
            <person name="Han C."/>
            <person name="Tapia R."/>
            <person name="Gilna P."/>
            <person name="Schmutz J."/>
            <person name="Larimer F."/>
            <person name="Land M."/>
            <person name="Hauser L."/>
            <person name="Kyrpides N."/>
            <person name="Mikhailova N."/>
            <person name="Janssen P.H."/>
            <person name="Kuske C.R."/>
            <person name="Richardson P."/>
        </authorList>
    </citation>
    <scope>NUCLEOTIDE SEQUENCE</scope>
    <source>
        <strain evidence="3">Ellin6076</strain>
    </source>
</reference>
<evidence type="ECO:0000313" key="3">
    <source>
        <dbReference type="EMBL" id="ABJ84228.1"/>
    </source>
</evidence>
<dbReference type="Gene3D" id="3.40.50.880">
    <property type="match status" value="1"/>
</dbReference>
<feature type="chain" id="PRO_5004162990" evidence="1">
    <location>
        <begin position="20"/>
        <end position="280"/>
    </location>
</feature>
<dbReference type="HOGENOM" id="CLU_057383_2_0_0"/>
<dbReference type="eggNOG" id="COG3828">
    <property type="taxonomic scope" value="Bacteria"/>
</dbReference>
<dbReference type="STRING" id="234267.Acid_3251"/>
<dbReference type="AlphaFoldDB" id="Q021Y5"/>
<feature type="domain" description="ThuA-like" evidence="2">
    <location>
        <begin position="38"/>
        <end position="266"/>
    </location>
</feature>
<feature type="signal peptide" evidence="1">
    <location>
        <begin position="1"/>
        <end position="19"/>
    </location>
</feature>
<dbReference type="InterPro" id="IPR029010">
    <property type="entry name" value="ThuA-like"/>
</dbReference>
<dbReference type="PANTHER" id="PTHR40469:SF2">
    <property type="entry name" value="GALACTOSE-BINDING DOMAIN-LIKE SUPERFAMILY PROTEIN"/>
    <property type="match status" value="1"/>
</dbReference>
<proteinExistence type="predicted"/>
<organism evidence="3">
    <name type="scientific">Solibacter usitatus (strain Ellin6076)</name>
    <dbReference type="NCBI Taxonomy" id="234267"/>
    <lineage>
        <taxon>Bacteria</taxon>
        <taxon>Pseudomonadati</taxon>
        <taxon>Acidobacteriota</taxon>
        <taxon>Terriglobia</taxon>
        <taxon>Bryobacterales</taxon>
        <taxon>Solibacteraceae</taxon>
        <taxon>Candidatus Solibacter</taxon>
    </lineage>
</organism>
<evidence type="ECO:0000256" key="1">
    <source>
        <dbReference type="SAM" id="SignalP"/>
    </source>
</evidence>
<dbReference type="GO" id="GO:0016787">
    <property type="term" value="F:hydrolase activity"/>
    <property type="evidence" value="ECO:0007669"/>
    <property type="project" value="UniProtKB-KW"/>
</dbReference>
<keyword evidence="1" id="KW-0732">Signal</keyword>
<dbReference type="InterPro" id="IPR029062">
    <property type="entry name" value="Class_I_gatase-like"/>
</dbReference>
<name>Q021Y5_SOLUE</name>
<sequence length="280" mass="31919" precursor="true">MRDFRVVWAMIAMCGVCMAQAPGRGAAPVAPPANGKKRILVIGQTKGFQHDSVPVAMANIWKWGHDTGLWEAYLRTDTELITRKKLEANAKTLPNFDAIVFASSTGELDLSDEQKADLLAFVHDDGKGYVGVHASNDANYKWNEWALLTGGWFDQHPWNTFEAPIISEDSEFPATRHFPKAFMKRDEIYQLKNFSRDNVNVLLRLDETKLNYDNNPRVHREDRDFAVAYSKMYGKGRVFYSTLGHTNESWDDPDIQKMYFEAIRWALGLTEGSTKSHPKR</sequence>
<dbReference type="PANTHER" id="PTHR40469">
    <property type="entry name" value="SECRETED GLYCOSYL HYDROLASE"/>
    <property type="match status" value="1"/>
</dbReference>
<protein>
    <submittedName>
        <fullName evidence="3">Glycosyl hydrolase (Secreted protein)</fullName>
    </submittedName>
</protein>
<dbReference type="SUPFAM" id="SSF52317">
    <property type="entry name" value="Class I glutamine amidotransferase-like"/>
    <property type="match status" value="1"/>
</dbReference>
<dbReference type="KEGG" id="sus:Acid_3251"/>
<accession>Q021Y5</accession>
<evidence type="ECO:0000259" key="2">
    <source>
        <dbReference type="Pfam" id="PF06283"/>
    </source>
</evidence>
<gene>
    <name evidence="3" type="ordered locus">Acid_3251</name>
</gene>
<keyword evidence="3" id="KW-0378">Hydrolase</keyword>
<dbReference type="Pfam" id="PF06283">
    <property type="entry name" value="ThuA"/>
    <property type="match status" value="1"/>
</dbReference>
<dbReference type="InParanoid" id="Q021Y5"/>
<dbReference type="EMBL" id="CP000473">
    <property type="protein sequence ID" value="ABJ84228.1"/>
    <property type="molecule type" value="Genomic_DNA"/>
</dbReference>